<protein>
    <submittedName>
        <fullName evidence="2">LafD</fullName>
    </submittedName>
</protein>
<dbReference type="RefSeq" id="WP_257085966.1">
    <property type="nucleotide sequence ID" value="NZ_CP102097.1"/>
</dbReference>
<dbReference type="Proteomes" id="UP001058602">
    <property type="component" value="Chromosome 2"/>
</dbReference>
<keyword evidence="1" id="KW-0175">Coiled coil</keyword>
<evidence type="ECO:0000313" key="3">
    <source>
        <dbReference type="Proteomes" id="UP001058602"/>
    </source>
</evidence>
<keyword evidence="3" id="KW-1185">Reference proteome</keyword>
<evidence type="ECO:0000313" key="2">
    <source>
        <dbReference type="EMBL" id="UUM32304.1"/>
    </source>
</evidence>
<reference evidence="2" key="1">
    <citation type="submission" date="2022-07" db="EMBL/GenBank/DDBJ databases">
        <title>Complete genome of Vibrio japonicus strain JCM 31412T and phylogenomic assessment of the Nereis clade of the genus Vibrio.</title>
        <authorList>
            <person name="Shlafstein M.D."/>
            <person name="Emsley S.A."/>
            <person name="Ushijima B."/>
            <person name="Videau P."/>
            <person name="Saw J.H."/>
        </authorList>
    </citation>
    <scope>NUCLEOTIDE SEQUENCE</scope>
    <source>
        <strain evidence="2">JCM 31412</strain>
    </source>
</reference>
<sequence>MDRMHKVSPERFRHLSQLILIATKMADWQALERHDLQLRELLVSHKPFLNDPKLAPEIQRARQVHDNALKALAKATSELKQEMELVSAQQERAVAYQFAMTMETSE</sequence>
<gene>
    <name evidence="2" type="ORF">NP165_18645</name>
</gene>
<dbReference type="EMBL" id="CP102097">
    <property type="protein sequence ID" value="UUM32304.1"/>
    <property type="molecule type" value="Genomic_DNA"/>
</dbReference>
<name>A0ABY5LJP6_9VIBR</name>
<evidence type="ECO:0000256" key="1">
    <source>
        <dbReference type="SAM" id="Coils"/>
    </source>
</evidence>
<accession>A0ABY5LJP6</accession>
<organism evidence="2 3">
    <name type="scientific">Vibrio japonicus</name>
    <dbReference type="NCBI Taxonomy" id="1824638"/>
    <lineage>
        <taxon>Bacteria</taxon>
        <taxon>Pseudomonadati</taxon>
        <taxon>Pseudomonadota</taxon>
        <taxon>Gammaproteobacteria</taxon>
        <taxon>Vibrionales</taxon>
        <taxon>Vibrionaceae</taxon>
        <taxon>Vibrio</taxon>
    </lineage>
</organism>
<feature type="coiled-coil region" evidence="1">
    <location>
        <begin position="58"/>
        <end position="92"/>
    </location>
</feature>
<proteinExistence type="predicted"/>